<dbReference type="Pfam" id="PF00493">
    <property type="entry name" value="MCM"/>
    <property type="match status" value="1"/>
</dbReference>
<comment type="function">
    <text evidence="13">Acts as component of the MCM2-7 complex (MCM complex) which is the replicative helicase essential for 'once per cell cycle' DNA replication initiation and elongation in eukaryotic cells. The active ATPase sites in the MCM2-7 ring are formed through the interaction surfaces of two neighboring subunits such that a critical structure of a conserved arginine finger motif is provided in trans relative to the ATP-binding site of the Walker A box of the adjacent subunit. The six ATPase active sites, however, are likely to contribute differentially to the complex helicase activity.</text>
</comment>
<keyword evidence="4 12" id="KW-0547">Nucleotide-binding</keyword>
<dbReference type="PANTHER" id="PTHR11630">
    <property type="entry name" value="DNA REPLICATION LICENSING FACTOR MCM FAMILY MEMBER"/>
    <property type="match status" value="1"/>
</dbReference>
<accession>A0A9D4TX07</accession>
<evidence type="ECO:0000259" key="14">
    <source>
        <dbReference type="PROSITE" id="PS50051"/>
    </source>
</evidence>
<dbReference type="Gene3D" id="3.30.1640.10">
    <property type="entry name" value="mini-chromosome maintenance (MCM) complex, chain A, domain 1"/>
    <property type="match status" value="1"/>
</dbReference>
<dbReference type="Gene3D" id="2.40.50.140">
    <property type="entry name" value="Nucleic acid-binding proteins"/>
    <property type="match status" value="1"/>
</dbReference>
<dbReference type="SUPFAM" id="SSF52540">
    <property type="entry name" value="P-loop containing nucleoside triphosphate hydrolases"/>
    <property type="match status" value="1"/>
</dbReference>
<dbReference type="OrthoDB" id="10036721at2759"/>
<dbReference type="GO" id="GO:0005524">
    <property type="term" value="F:ATP binding"/>
    <property type="evidence" value="ECO:0007669"/>
    <property type="project" value="UniProtKB-UniRule"/>
</dbReference>
<dbReference type="GO" id="GO:0042555">
    <property type="term" value="C:MCM complex"/>
    <property type="evidence" value="ECO:0007669"/>
    <property type="project" value="UniProtKB-UniRule"/>
</dbReference>
<dbReference type="InterPro" id="IPR033762">
    <property type="entry name" value="MCM_OB"/>
</dbReference>
<dbReference type="PRINTS" id="PR01661">
    <property type="entry name" value="MCMPROTEIN5"/>
</dbReference>
<evidence type="ECO:0000256" key="6">
    <source>
        <dbReference type="ARBA" id="ARBA00022806"/>
    </source>
</evidence>
<comment type="catalytic activity">
    <reaction evidence="11 13">
        <text>ATP + H2O = ADP + phosphate + H(+)</text>
        <dbReference type="Rhea" id="RHEA:13065"/>
        <dbReference type="ChEBI" id="CHEBI:15377"/>
        <dbReference type="ChEBI" id="CHEBI:15378"/>
        <dbReference type="ChEBI" id="CHEBI:30616"/>
        <dbReference type="ChEBI" id="CHEBI:43474"/>
        <dbReference type="ChEBI" id="CHEBI:456216"/>
        <dbReference type="EC" id="3.6.4.12"/>
    </reaction>
</comment>
<comment type="similarity">
    <text evidence="2 12">Belongs to the MCM family.</text>
</comment>
<evidence type="ECO:0000256" key="12">
    <source>
        <dbReference type="RuleBase" id="RU004070"/>
    </source>
</evidence>
<dbReference type="Pfam" id="PF17855">
    <property type="entry name" value="MCM_lid"/>
    <property type="match status" value="1"/>
</dbReference>
<evidence type="ECO:0000256" key="5">
    <source>
        <dbReference type="ARBA" id="ARBA00022801"/>
    </source>
</evidence>
<dbReference type="FunFam" id="3.40.50.300:FF:000929">
    <property type="entry name" value="DNA helicase"/>
    <property type="match status" value="1"/>
</dbReference>
<dbReference type="EMBL" id="SIDB01000002">
    <property type="protein sequence ID" value="KAI3436596.1"/>
    <property type="molecule type" value="Genomic_DNA"/>
</dbReference>
<dbReference type="AlphaFoldDB" id="A0A9D4TX07"/>
<keyword evidence="16" id="KW-1185">Reference proteome</keyword>
<dbReference type="GO" id="GO:0006270">
    <property type="term" value="P:DNA replication initiation"/>
    <property type="evidence" value="ECO:0007669"/>
    <property type="project" value="UniProtKB-UniRule"/>
</dbReference>
<dbReference type="EC" id="3.6.4.12" evidence="13"/>
<organism evidence="15 16">
    <name type="scientific">Chlorella vulgaris</name>
    <name type="common">Green alga</name>
    <dbReference type="NCBI Taxonomy" id="3077"/>
    <lineage>
        <taxon>Eukaryota</taxon>
        <taxon>Viridiplantae</taxon>
        <taxon>Chlorophyta</taxon>
        <taxon>core chlorophytes</taxon>
        <taxon>Trebouxiophyceae</taxon>
        <taxon>Chlorellales</taxon>
        <taxon>Chlorellaceae</taxon>
        <taxon>Chlorella clade</taxon>
        <taxon>Chlorella</taxon>
    </lineage>
</organism>
<dbReference type="GO" id="GO:0005634">
    <property type="term" value="C:nucleus"/>
    <property type="evidence" value="ECO:0007669"/>
    <property type="project" value="UniProtKB-SubCell"/>
</dbReference>
<dbReference type="InterPro" id="IPR012340">
    <property type="entry name" value="NA-bd_OB-fold"/>
</dbReference>
<protein>
    <recommendedName>
        <fullName evidence="13">DNA replication licensing factor MCM5</fullName>
        <ecNumber evidence="13">3.6.4.12</ecNumber>
    </recommendedName>
</protein>
<dbReference type="InterPro" id="IPR001208">
    <property type="entry name" value="MCM_dom"/>
</dbReference>
<dbReference type="GO" id="GO:0003697">
    <property type="term" value="F:single-stranded DNA binding"/>
    <property type="evidence" value="ECO:0007669"/>
    <property type="project" value="TreeGrafter"/>
</dbReference>
<comment type="subunit">
    <text evidence="13">Component of the MCM2-7 complex.</text>
</comment>
<dbReference type="PROSITE" id="PS00847">
    <property type="entry name" value="MCM_1"/>
    <property type="match status" value="1"/>
</dbReference>
<dbReference type="PRINTS" id="PR01657">
    <property type="entry name" value="MCMFAMILY"/>
</dbReference>
<keyword evidence="10 13" id="KW-0131">Cell cycle</keyword>
<keyword evidence="8 12" id="KW-0238">DNA-binding</keyword>
<dbReference type="InterPro" id="IPR027925">
    <property type="entry name" value="MCM_N"/>
</dbReference>
<evidence type="ECO:0000256" key="10">
    <source>
        <dbReference type="ARBA" id="ARBA00023306"/>
    </source>
</evidence>
<dbReference type="GO" id="GO:0017116">
    <property type="term" value="F:single-stranded DNA helicase activity"/>
    <property type="evidence" value="ECO:0007669"/>
    <property type="project" value="TreeGrafter"/>
</dbReference>
<dbReference type="GO" id="GO:0003688">
    <property type="term" value="F:DNA replication origin binding"/>
    <property type="evidence" value="ECO:0007669"/>
    <property type="project" value="UniProtKB-UniRule"/>
</dbReference>
<dbReference type="InterPro" id="IPR018525">
    <property type="entry name" value="MCM_CS"/>
</dbReference>
<comment type="subcellular location">
    <subcellularLocation>
        <location evidence="1 13">Nucleus</location>
    </subcellularLocation>
</comment>
<dbReference type="PROSITE" id="PS50051">
    <property type="entry name" value="MCM_2"/>
    <property type="match status" value="1"/>
</dbReference>
<evidence type="ECO:0000256" key="7">
    <source>
        <dbReference type="ARBA" id="ARBA00022840"/>
    </source>
</evidence>
<comment type="caution">
    <text evidence="15">The sequence shown here is derived from an EMBL/GenBank/DDBJ whole genome shotgun (WGS) entry which is preliminary data.</text>
</comment>
<dbReference type="SMART" id="SM00350">
    <property type="entry name" value="MCM"/>
    <property type="match status" value="1"/>
</dbReference>
<keyword evidence="9 13" id="KW-0539">Nucleus</keyword>
<dbReference type="InterPro" id="IPR041562">
    <property type="entry name" value="MCM_lid"/>
</dbReference>
<dbReference type="InterPro" id="IPR027417">
    <property type="entry name" value="P-loop_NTPase"/>
</dbReference>
<dbReference type="SUPFAM" id="SSF50249">
    <property type="entry name" value="Nucleic acid-binding proteins"/>
    <property type="match status" value="1"/>
</dbReference>
<sequence>MAGFDEGGVYYSDQQFVSAGAGADDASLPSRAQALSKFGEFIRTFQIDPKSGAFPYADQLARCKDRLRVDIGHLSHPVYGAPELATALVDNPAEYLPIFEQAAKQESQRIQNLTEDGSDPDVTDVQVMLHKSETSRSRVPHVSMRDIKPEAYVSKLVIVPGIVTAASRPKHKATYLTIQCKECKATKRIACRPGVGGAMIPRNCDAAALPGQSNQCGTDPYILLADKAECVDQQTLKMQERPEDVPTGDLPRSMMCVVDRRLVGSTSPGTRVTAVGILSIFQGKDGGGNQRDKAGAVAIRQPYLRVIGFQEDVLNGDTARRPTFSLEEEQEFKEFAALPGATDRIFARIAPQIFGSPDIKKAIASLLFGGSRKRMPDGTYRRGDINVLLLGDPSTAKSQFLKFTSKTAPIAVYTSGKGSSAAGLTASVIRDPSSKEFYLEGGAMVLADGGVVCIDEFDKMRPEDRVAIHEAMEQQTISIAKAGITTMLRSRTSVLAAANPPSGRYDDLKSASENIDLQSTILSRFDLIFIVKDERSEARDMQIARHVLDVHRMAGAQPEADEEEKREEAFLKRYIEYCRQSCTPRIAESAAKLLANEYVELRAESKRAASAEGSDIPAIPVTVRQLEAIIRIAESLAKMNLQTTASEAHVRQALELFRVSTMDAVKSGLMDVAVFTDEQRQEIHRVEEQIKRRVAIGSFVSERKLVDELVRVGFNENLVRKGLMFLQTTGDFEYRRERRLVHRMK</sequence>
<dbReference type="InterPro" id="IPR008048">
    <property type="entry name" value="MCM5"/>
</dbReference>
<evidence type="ECO:0000256" key="8">
    <source>
        <dbReference type="ARBA" id="ARBA00023125"/>
    </source>
</evidence>
<dbReference type="Gene3D" id="3.40.50.300">
    <property type="entry name" value="P-loop containing nucleotide triphosphate hydrolases"/>
    <property type="match status" value="1"/>
</dbReference>
<dbReference type="Pfam" id="PF21933">
    <property type="entry name" value="MCM5_C"/>
    <property type="match status" value="1"/>
</dbReference>
<evidence type="ECO:0000256" key="3">
    <source>
        <dbReference type="ARBA" id="ARBA00022705"/>
    </source>
</evidence>
<evidence type="ECO:0000313" key="16">
    <source>
        <dbReference type="Proteomes" id="UP001055712"/>
    </source>
</evidence>
<keyword evidence="5 13" id="KW-0378">Hydrolase</keyword>
<evidence type="ECO:0000256" key="13">
    <source>
        <dbReference type="RuleBase" id="RU368063"/>
    </source>
</evidence>
<dbReference type="InterPro" id="IPR031327">
    <property type="entry name" value="MCM"/>
</dbReference>
<evidence type="ECO:0000256" key="2">
    <source>
        <dbReference type="ARBA" id="ARBA00008010"/>
    </source>
</evidence>
<dbReference type="InterPro" id="IPR054125">
    <property type="entry name" value="MCM5_C"/>
</dbReference>
<keyword evidence="6 13" id="KW-0347">Helicase</keyword>
<name>A0A9D4TX07_CHLVU</name>
<keyword evidence="7 12" id="KW-0067">ATP-binding</keyword>
<dbReference type="GO" id="GO:0000727">
    <property type="term" value="P:double-strand break repair via break-induced replication"/>
    <property type="evidence" value="ECO:0007669"/>
    <property type="project" value="TreeGrafter"/>
</dbReference>
<dbReference type="Pfam" id="PF17207">
    <property type="entry name" value="MCM_OB"/>
    <property type="match status" value="1"/>
</dbReference>
<dbReference type="Pfam" id="PF14551">
    <property type="entry name" value="MCM_N"/>
    <property type="match status" value="1"/>
</dbReference>
<proteinExistence type="inferred from homology"/>
<evidence type="ECO:0000313" key="15">
    <source>
        <dbReference type="EMBL" id="KAI3436596.1"/>
    </source>
</evidence>
<evidence type="ECO:0000256" key="4">
    <source>
        <dbReference type="ARBA" id="ARBA00022741"/>
    </source>
</evidence>
<evidence type="ECO:0000256" key="9">
    <source>
        <dbReference type="ARBA" id="ARBA00023242"/>
    </source>
</evidence>
<dbReference type="GO" id="GO:0043138">
    <property type="term" value="F:3'-5' DNA helicase activity"/>
    <property type="evidence" value="ECO:0007669"/>
    <property type="project" value="TreeGrafter"/>
</dbReference>
<feature type="domain" description="MCM C-terminal AAA(+) ATPase" evidence="14">
    <location>
        <begin position="341"/>
        <end position="547"/>
    </location>
</feature>
<evidence type="ECO:0000256" key="1">
    <source>
        <dbReference type="ARBA" id="ARBA00004123"/>
    </source>
</evidence>
<keyword evidence="3 13" id="KW-0235">DNA replication</keyword>
<reference evidence="15" key="2">
    <citation type="submission" date="2020-11" db="EMBL/GenBank/DDBJ databases">
        <authorList>
            <person name="Cecchin M."/>
            <person name="Marcolungo L."/>
            <person name="Rossato M."/>
            <person name="Girolomoni L."/>
            <person name="Cosentino E."/>
            <person name="Cuine S."/>
            <person name="Li-Beisson Y."/>
            <person name="Delledonne M."/>
            <person name="Ballottari M."/>
        </authorList>
    </citation>
    <scope>NUCLEOTIDE SEQUENCE</scope>
    <source>
        <strain evidence="15">211/11P</strain>
        <tissue evidence="15">Whole cell</tissue>
    </source>
</reference>
<dbReference type="PANTHER" id="PTHR11630:SF42">
    <property type="entry name" value="DNA REPLICATION LICENSING FACTOR MCM5"/>
    <property type="match status" value="1"/>
</dbReference>
<evidence type="ECO:0000256" key="11">
    <source>
        <dbReference type="ARBA" id="ARBA00047995"/>
    </source>
</evidence>
<dbReference type="Gene3D" id="2.20.28.10">
    <property type="match status" value="1"/>
</dbReference>
<dbReference type="Proteomes" id="UP001055712">
    <property type="component" value="Unassembled WGS sequence"/>
</dbReference>
<reference evidence="15" key="1">
    <citation type="journal article" date="2019" name="Plant J.">
        <title>Chlorella vulgaris genome assembly and annotation reveals the molecular basis for metabolic acclimation to high light conditions.</title>
        <authorList>
            <person name="Cecchin M."/>
            <person name="Marcolungo L."/>
            <person name="Rossato M."/>
            <person name="Girolomoni L."/>
            <person name="Cosentino E."/>
            <person name="Cuine S."/>
            <person name="Li-Beisson Y."/>
            <person name="Delledonne M."/>
            <person name="Ballottari M."/>
        </authorList>
    </citation>
    <scope>NUCLEOTIDE SEQUENCE</scope>
    <source>
        <strain evidence="15">211/11P</strain>
    </source>
</reference>
<gene>
    <name evidence="15" type="ORF">D9Q98_006013</name>
</gene>
<dbReference type="GO" id="GO:0016787">
    <property type="term" value="F:hydrolase activity"/>
    <property type="evidence" value="ECO:0007669"/>
    <property type="project" value="UniProtKB-KW"/>
</dbReference>